<organism evidence="2 3">
    <name type="scientific">Rotaria sordida</name>
    <dbReference type="NCBI Taxonomy" id="392033"/>
    <lineage>
        <taxon>Eukaryota</taxon>
        <taxon>Metazoa</taxon>
        <taxon>Spiralia</taxon>
        <taxon>Gnathifera</taxon>
        <taxon>Rotifera</taxon>
        <taxon>Eurotatoria</taxon>
        <taxon>Bdelloidea</taxon>
        <taxon>Philodinida</taxon>
        <taxon>Philodinidae</taxon>
        <taxon>Rotaria</taxon>
    </lineage>
</organism>
<dbReference type="EMBL" id="CAJNOL010000125">
    <property type="protein sequence ID" value="CAF0866773.1"/>
    <property type="molecule type" value="Genomic_DNA"/>
</dbReference>
<keyword evidence="3" id="KW-1185">Reference proteome</keyword>
<evidence type="ECO:0000259" key="1">
    <source>
        <dbReference type="PROSITE" id="PS50181"/>
    </source>
</evidence>
<dbReference type="InterPro" id="IPR036047">
    <property type="entry name" value="F-box-like_dom_sf"/>
</dbReference>
<dbReference type="SUPFAM" id="SSF81383">
    <property type="entry name" value="F-box domain"/>
    <property type="match status" value="1"/>
</dbReference>
<proteinExistence type="predicted"/>
<evidence type="ECO:0000313" key="2">
    <source>
        <dbReference type="EMBL" id="CAF0866773.1"/>
    </source>
</evidence>
<dbReference type="InterPro" id="IPR001810">
    <property type="entry name" value="F-box_dom"/>
</dbReference>
<feature type="domain" description="F-box" evidence="1">
    <location>
        <begin position="1"/>
        <end position="48"/>
    </location>
</feature>
<dbReference type="AlphaFoldDB" id="A0A813X5J1"/>
<gene>
    <name evidence="2" type="ORF">JXQ802_LOCUS7474</name>
</gene>
<dbReference type="Proteomes" id="UP000663870">
    <property type="component" value="Unassembled WGS sequence"/>
</dbReference>
<dbReference type="PROSITE" id="PS50181">
    <property type="entry name" value="FBOX"/>
    <property type="match status" value="1"/>
</dbReference>
<evidence type="ECO:0000313" key="3">
    <source>
        <dbReference type="Proteomes" id="UP000663870"/>
    </source>
</evidence>
<protein>
    <recommendedName>
        <fullName evidence="1">F-box domain-containing protein</fullName>
    </recommendedName>
</protein>
<comment type="caution">
    <text evidence="2">The sequence shown here is derived from an EMBL/GenBank/DDBJ whole genome shotgun (WGS) entry which is preliminary data.</text>
</comment>
<accession>A0A813X5J1</accession>
<name>A0A813X5J1_9BILA</name>
<reference evidence="2" key="1">
    <citation type="submission" date="2021-02" db="EMBL/GenBank/DDBJ databases">
        <authorList>
            <person name="Nowell W R."/>
        </authorList>
    </citation>
    <scope>NUCLEOTIDE SEQUENCE</scope>
</reference>
<sequence>MTFIEELPDELWLKIFSYFPWLDLFHYFSGLNQRIEAILHSKRLKIKLKSNLSYEKSKILIDALPEYVIGLYIDYYNQNIDISSFKNLLSLHLSHATDKQIEDIKSHYLEYLNQLDIVVCSTNNQLGDILFSEKQLNYLTTCWLPNLDFYFDDKKFYQPCFTLRSLRLNYCHINTFLNILYYLPNLISFESALVCLPSSNQSISFPLIKHLCLIHLKILLRTNVPLFDLESMLIHISCLEQLHLTIDRFNISQKDFKLVELTNIIQNQALNLKKFHIKINLLSTNLKMNHDDWKKTISLYAQKNIHPFETSIATQSDLY</sequence>